<feature type="region of interest" description="Disordered" evidence="1">
    <location>
        <begin position="1"/>
        <end position="31"/>
    </location>
</feature>
<evidence type="ECO:0000313" key="2">
    <source>
        <dbReference type="EMBL" id="CCC54119.1"/>
    </source>
</evidence>
<protein>
    <submittedName>
        <fullName evidence="2">Uncharacterized protein</fullName>
    </submittedName>
</protein>
<dbReference type="OMA" id="MTDCGVP"/>
<dbReference type="AlphaFoldDB" id="G0U935"/>
<feature type="compositionally biased region" description="Low complexity" evidence="1">
    <location>
        <begin position="1"/>
        <end position="11"/>
    </location>
</feature>
<feature type="compositionally biased region" description="Polar residues" evidence="1">
    <location>
        <begin position="22"/>
        <end position="31"/>
    </location>
</feature>
<dbReference type="EMBL" id="HE573027">
    <property type="protein sequence ID" value="CCC54119.1"/>
    <property type="molecule type" value="Genomic_DNA"/>
</dbReference>
<proteinExistence type="predicted"/>
<evidence type="ECO:0000256" key="1">
    <source>
        <dbReference type="SAM" id="MobiDB-lite"/>
    </source>
</evidence>
<sequence length="70" mass="7941">MTDCGVPPGVKMPKKKDPHLRNLQQPQQRQFFDSADYEVRRYQAQRQTAPLKSKDTEDTVKAGALQSPSP</sequence>
<reference evidence="2" key="1">
    <citation type="journal article" date="2012" name="Proc. Natl. Acad. Sci. U.S.A.">
        <title>Antigenic diversity is generated by distinct evolutionary mechanisms in African trypanosome species.</title>
        <authorList>
            <person name="Jackson A.P."/>
            <person name="Berry A."/>
            <person name="Aslett M."/>
            <person name="Allison H.C."/>
            <person name="Burton P."/>
            <person name="Vavrova-Anderson J."/>
            <person name="Brown R."/>
            <person name="Browne H."/>
            <person name="Corton N."/>
            <person name="Hauser H."/>
            <person name="Gamble J."/>
            <person name="Gilderthorp R."/>
            <person name="Marcello L."/>
            <person name="McQuillan J."/>
            <person name="Otto T.D."/>
            <person name="Quail M.A."/>
            <person name="Sanders M.J."/>
            <person name="van Tonder A."/>
            <person name="Ginger M.L."/>
            <person name="Field M.C."/>
            <person name="Barry J.D."/>
            <person name="Hertz-Fowler C."/>
            <person name="Berriman M."/>
        </authorList>
    </citation>
    <scope>NUCLEOTIDE SEQUENCE</scope>
    <source>
        <strain evidence="2">Y486</strain>
    </source>
</reference>
<gene>
    <name evidence="2" type="ORF">TVY486_1116030</name>
</gene>
<feature type="region of interest" description="Disordered" evidence="1">
    <location>
        <begin position="43"/>
        <end position="70"/>
    </location>
</feature>
<organism evidence="2">
    <name type="scientific">Trypanosoma vivax (strain Y486)</name>
    <dbReference type="NCBI Taxonomy" id="1055687"/>
    <lineage>
        <taxon>Eukaryota</taxon>
        <taxon>Discoba</taxon>
        <taxon>Euglenozoa</taxon>
        <taxon>Kinetoplastea</taxon>
        <taxon>Metakinetoplastina</taxon>
        <taxon>Trypanosomatida</taxon>
        <taxon>Trypanosomatidae</taxon>
        <taxon>Trypanosoma</taxon>
        <taxon>Duttonella</taxon>
    </lineage>
</organism>
<dbReference type="VEuPathDB" id="TriTrypDB:TvY486_1116030"/>
<name>G0U935_TRYVY</name>
<accession>G0U935</accession>